<feature type="domain" description="KANL2-like probable zinc-finger" evidence="15">
    <location>
        <begin position="370"/>
        <end position="424"/>
    </location>
</feature>
<evidence type="ECO:0000256" key="12">
    <source>
        <dbReference type="ARBA" id="ARBA00093359"/>
    </source>
</evidence>
<evidence type="ECO:0000256" key="13">
    <source>
        <dbReference type="ARBA" id="ARBA00093543"/>
    </source>
</evidence>
<evidence type="ECO:0000256" key="11">
    <source>
        <dbReference type="ARBA" id="ARBA00033378"/>
    </source>
</evidence>
<dbReference type="GO" id="GO:0005634">
    <property type="term" value="C:nucleus"/>
    <property type="evidence" value="ECO:0007669"/>
    <property type="project" value="UniProtKB-SubCell"/>
</dbReference>
<keyword evidence="6" id="KW-0832">Ubl conjugation</keyword>
<dbReference type="PANTHER" id="PTHR13453:SF1">
    <property type="entry name" value="KAT8 REGULATORY NSL COMPLEX SUBUNIT 2"/>
    <property type="match status" value="1"/>
</dbReference>
<evidence type="ECO:0000256" key="14">
    <source>
        <dbReference type="SAM" id="Phobius"/>
    </source>
</evidence>
<keyword evidence="9" id="KW-0539">Nucleus</keyword>
<dbReference type="InterPro" id="IPR025927">
    <property type="entry name" value="Znf_KANL2-like"/>
</dbReference>
<feature type="transmembrane region" description="Helical" evidence="14">
    <location>
        <begin position="41"/>
        <end position="62"/>
    </location>
</feature>
<sequence length="427" mass="49572">MNRRTNSDQSLSSKSIDKTLMKTKALPFFAHRASGFEKLSILLFLLALVNILNGLWMLFAPVHWYHNLPAGVPEYGPLNVHFIRDIGCIFFLNGCGLIVGEIFKQYRLPLCTMNTSFLVMHMFVHIHEVISGRVRMEMFWIDLPGVYVPAILSIIANIFMLSLVKKSLDYREYLFDTESDSSLTLPKWLAELVPLTDLPHPFPVTVQIEDHIVEDEFDLSSFKLMDTIPVLSDDFPSSIKHRLKTLLNKTNENISPIEEDGDDEDFEYMDMFQSSHYHQQLEHYKELLKYTPTEKSSTILLDTFKHLKRLYQEKLEQLKYLEQISHQQQQNISATADLPVQLLTQQQQQLSTFRLCSYTEGISTKYYKAPRCQQKAIPLTNHCLKHILNDTEQVLFEKCQGDENCQTILIKNDQKQLIKQCLIHPVL</sequence>
<keyword evidence="8" id="KW-0496">Mitochondrion</keyword>
<evidence type="ECO:0000256" key="6">
    <source>
        <dbReference type="ARBA" id="ARBA00022843"/>
    </source>
</evidence>
<protein>
    <recommendedName>
        <fullName evidence="3">KAT8 regulatory NSL complex subunit 2</fullName>
    </recommendedName>
    <alternativeName>
        <fullName evidence="11">NSL complex protein NSL2</fullName>
    </alternativeName>
    <alternativeName>
        <fullName evidence="10">Non-specific lethal 2 homolog</fullName>
    </alternativeName>
</protein>
<keyword evidence="14" id="KW-1133">Transmembrane helix</keyword>
<dbReference type="GO" id="GO:0005739">
    <property type="term" value="C:mitochondrion"/>
    <property type="evidence" value="ECO:0007669"/>
    <property type="project" value="UniProtKB-SubCell"/>
</dbReference>
<dbReference type="Pfam" id="PF13891">
    <property type="entry name" value="zf-C3HC3H_KANSL2"/>
    <property type="match status" value="1"/>
</dbReference>
<evidence type="ECO:0000313" key="18">
    <source>
        <dbReference type="Proteomes" id="UP000682733"/>
    </source>
</evidence>
<keyword evidence="14" id="KW-0812">Transmembrane</keyword>
<evidence type="ECO:0000256" key="2">
    <source>
        <dbReference type="ARBA" id="ARBA00004173"/>
    </source>
</evidence>
<comment type="caution">
    <text evidence="17">The sequence shown here is derived from an EMBL/GenBank/DDBJ whole genome shotgun (WGS) entry which is preliminary data.</text>
</comment>
<keyword evidence="7" id="KW-0156">Chromatin regulator</keyword>
<evidence type="ECO:0000256" key="3">
    <source>
        <dbReference type="ARBA" id="ARBA00015508"/>
    </source>
</evidence>
<evidence type="ECO:0000256" key="4">
    <source>
        <dbReference type="ARBA" id="ARBA00022499"/>
    </source>
</evidence>
<evidence type="ECO:0000259" key="15">
    <source>
        <dbReference type="Pfam" id="PF13891"/>
    </source>
</evidence>
<feature type="transmembrane region" description="Helical" evidence="14">
    <location>
        <begin position="82"/>
        <end position="99"/>
    </location>
</feature>
<evidence type="ECO:0000256" key="5">
    <source>
        <dbReference type="ARBA" id="ARBA00022553"/>
    </source>
</evidence>
<proteinExistence type="predicted"/>
<comment type="function">
    <text evidence="12">Non-catalytic component of the NSL histone acetyltransferase complex, a multiprotein complex that mediates histone H4 acetylation at 'Lys-5'- and 'Lys-8' (H4K5ac and H4K8ac) at transcription start sites and promotes transcription initiation. Required for NSL complex stability and for transcription of intraciliary transport genes in both ciliated and non-ciliated cells by regulating histone H4 acetylation at 'Lys-5'- and 'Lys-12' (H4K5ac and H4K12ac). This is necessary for cilium assembly in ciliated cells and for organization of the microtubule cytoskeleton in non-ciliated cells. Required within the NSL complex to maintain nuclear architecture stability by promoting KAT8-mediated acetylation of lamin LMNA.</text>
</comment>
<dbReference type="InterPro" id="IPR026316">
    <property type="entry name" value="NSL2"/>
</dbReference>
<evidence type="ECO:0000256" key="9">
    <source>
        <dbReference type="ARBA" id="ARBA00023242"/>
    </source>
</evidence>
<dbReference type="EMBL" id="CAJOBA010003287">
    <property type="protein sequence ID" value="CAF3676846.1"/>
    <property type="molecule type" value="Genomic_DNA"/>
</dbReference>
<name>A0A8S2HR17_9BILA</name>
<organism evidence="17 18">
    <name type="scientific">Didymodactylos carnosus</name>
    <dbReference type="NCBI Taxonomy" id="1234261"/>
    <lineage>
        <taxon>Eukaryota</taxon>
        <taxon>Metazoa</taxon>
        <taxon>Spiralia</taxon>
        <taxon>Gnathifera</taxon>
        <taxon>Rotifera</taxon>
        <taxon>Eurotatoria</taxon>
        <taxon>Bdelloidea</taxon>
        <taxon>Philodinida</taxon>
        <taxon>Philodinidae</taxon>
        <taxon>Didymodactylos</taxon>
    </lineage>
</organism>
<dbReference type="AlphaFoldDB" id="A0A8S2HR17"/>
<accession>A0A8S2HR17</accession>
<dbReference type="Proteomes" id="UP000682733">
    <property type="component" value="Unassembled WGS sequence"/>
</dbReference>
<evidence type="ECO:0000256" key="1">
    <source>
        <dbReference type="ARBA" id="ARBA00004123"/>
    </source>
</evidence>
<keyword evidence="4" id="KW-1017">Isopeptide bond</keyword>
<dbReference type="EMBL" id="CAJNOK010003285">
    <property type="protein sequence ID" value="CAF0895200.1"/>
    <property type="molecule type" value="Genomic_DNA"/>
</dbReference>
<feature type="transmembrane region" description="Helical" evidence="14">
    <location>
        <begin position="146"/>
        <end position="164"/>
    </location>
</feature>
<gene>
    <name evidence="16" type="ORF">OVA965_LOCUS9333</name>
    <name evidence="17" type="ORF">TMI583_LOCUS9330</name>
</gene>
<evidence type="ECO:0000256" key="7">
    <source>
        <dbReference type="ARBA" id="ARBA00022853"/>
    </source>
</evidence>
<comment type="subunit">
    <text evidence="13">Component of the NSL complex at least composed of KAT8/MOF, KANSL1, KANSL2, KANSL3, MCRS1, PHF20, OGT1/OGT, WDR5 and HCFC1.</text>
</comment>
<dbReference type="PANTHER" id="PTHR13453">
    <property type="entry name" value="KAT8 REGULATORY NSL COMPLEX SUBUNIT 2"/>
    <property type="match status" value="1"/>
</dbReference>
<keyword evidence="14" id="KW-0472">Membrane</keyword>
<evidence type="ECO:0000256" key="8">
    <source>
        <dbReference type="ARBA" id="ARBA00023128"/>
    </source>
</evidence>
<evidence type="ECO:0000313" key="17">
    <source>
        <dbReference type="EMBL" id="CAF3676846.1"/>
    </source>
</evidence>
<keyword evidence="5" id="KW-0597">Phosphoprotein</keyword>
<evidence type="ECO:0000256" key="10">
    <source>
        <dbReference type="ARBA" id="ARBA00032947"/>
    </source>
</evidence>
<dbReference type="Proteomes" id="UP000677228">
    <property type="component" value="Unassembled WGS sequence"/>
</dbReference>
<comment type="subcellular location">
    <subcellularLocation>
        <location evidence="2">Mitochondrion</location>
    </subcellularLocation>
    <subcellularLocation>
        <location evidence="1">Nucleus</location>
    </subcellularLocation>
</comment>
<evidence type="ECO:0000313" key="16">
    <source>
        <dbReference type="EMBL" id="CAF0895200.1"/>
    </source>
</evidence>
<dbReference type="GO" id="GO:0006325">
    <property type="term" value="P:chromatin organization"/>
    <property type="evidence" value="ECO:0007669"/>
    <property type="project" value="UniProtKB-KW"/>
</dbReference>
<dbReference type="GO" id="GO:0044545">
    <property type="term" value="C:NSL complex"/>
    <property type="evidence" value="ECO:0007669"/>
    <property type="project" value="TreeGrafter"/>
</dbReference>
<reference evidence="17" key="1">
    <citation type="submission" date="2021-02" db="EMBL/GenBank/DDBJ databases">
        <authorList>
            <person name="Nowell W R."/>
        </authorList>
    </citation>
    <scope>NUCLEOTIDE SEQUENCE</scope>
</reference>